<dbReference type="AlphaFoldDB" id="A0A1G5JBX4"/>
<accession>A0A1G5JBX4</accession>
<organism evidence="1 2">
    <name type="scientific">Desulfoluna spongiiphila</name>
    <dbReference type="NCBI Taxonomy" id="419481"/>
    <lineage>
        <taxon>Bacteria</taxon>
        <taxon>Pseudomonadati</taxon>
        <taxon>Thermodesulfobacteriota</taxon>
        <taxon>Desulfobacteria</taxon>
        <taxon>Desulfobacterales</taxon>
        <taxon>Desulfolunaceae</taxon>
        <taxon>Desulfoluna</taxon>
    </lineage>
</organism>
<proteinExistence type="predicted"/>
<evidence type="ECO:0000313" key="2">
    <source>
        <dbReference type="Proteomes" id="UP000198870"/>
    </source>
</evidence>
<keyword evidence="2" id="KW-1185">Reference proteome</keyword>
<dbReference type="RefSeq" id="WP_217640397.1">
    <property type="nucleotide sequence ID" value="NZ_FMUX01000027.1"/>
</dbReference>
<sequence length="187" mass="22129">MKHQKIKNRKPQSSIINFVSKLRKINRNKNKYKWKQWLKKWGMTSLKIKAPFLEMDFNPSDPDRKAAWELYIELVTRVTTQKTYSNESDQLTALKSIYSLFPITRTIIKENGKECIEFTKLAVIVLNQKIRPFTAKWHKISIDCGFEDNAKKEIFYKELTELQDILKIYSKMLADMAGVEDLTEMEK</sequence>
<name>A0A1G5JBX4_9BACT</name>
<dbReference type="Proteomes" id="UP000198870">
    <property type="component" value="Unassembled WGS sequence"/>
</dbReference>
<reference evidence="1 2" key="1">
    <citation type="submission" date="2016-10" db="EMBL/GenBank/DDBJ databases">
        <authorList>
            <person name="de Groot N.N."/>
        </authorList>
    </citation>
    <scope>NUCLEOTIDE SEQUENCE [LARGE SCALE GENOMIC DNA]</scope>
    <source>
        <strain evidence="1 2">AA1</strain>
    </source>
</reference>
<dbReference type="EMBL" id="FMUX01000027">
    <property type="protein sequence ID" value="SCY85228.1"/>
    <property type="molecule type" value="Genomic_DNA"/>
</dbReference>
<gene>
    <name evidence="1" type="ORF">SAMN05216233_1273</name>
</gene>
<evidence type="ECO:0000313" key="1">
    <source>
        <dbReference type="EMBL" id="SCY85228.1"/>
    </source>
</evidence>
<protein>
    <submittedName>
        <fullName evidence="1">Uncharacterized protein</fullName>
    </submittedName>
</protein>